<reference evidence="1 2" key="2">
    <citation type="submission" date="2018-11" db="EMBL/GenBank/DDBJ databases">
        <authorList>
            <consortium name="Pathogen Informatics"/>
        </authorList>
    </citation>
    <scope>NUCLEOTIDE SEQUENCE [LARGE SCALE GENOMIC DNA]</scope>
    <source>
        <strain evidence="1 2">Costa Rica</strain>
    </source>
</reference>
<keyword evidence="2" id="KW-1185">Reference proteome</keyword>
<organism evidence="3">
    <name type="scientific">Angiostrongylus costaricensis</name>
    <name type="common">Nematode worm</name>
    <dbReference type="NCBI Taxonomy" id="334426"/>
    <lineage>
        <taxon>Eukaryota</taxon>
        <taxon>Metazoa</taxon>
        <taxon>Ecdysozoa</taxon>
        <taxon>Nematoda</taxon>
        <taxon>Chromadorea</taxon>
        <taxon>Rhabditida</taxon>
        <taxon>Rhabditina</taxon>
        <taxon>Rhabditomorpha</taxon>
        <taxon>Strongyloidea</taxon>
        <taxon>Metastrongylidae</taxon>
        <taxon>Angiostrongylus</taxon>
    </lineage>
</organism>
<sequence length="100" mass="11371">MLRYLQDSGPQVSAVGNERAVVLTGEQHSYSIQYRPPLHTKFHFCDNQVWRDRCALEEAARSALVEEIVRLRNDCATLRAKIEHCGQRQMSAPIKSCGDL</sequence>
<dbReference type="EMBL" id="UYYA01004522">
    <property type="protein sequence ID" value="VDM62263.1"/>
    <property type="molecule type" value="Genomic_DNA"/>
</dbReference>
<dbReference type="OrthoDB" id="10033734at2759"/>
<evidence type="ECO:0000313" key="1">
    <source>
        <dbReference type="EMBL" id="VDM62263.1"/>
    </source>
</evidence>
<dbReference type="Proteomes" id="UP000267027">
    <property type="component" value="Unassembled WGS sequence"/>
</dbReference>
<dbReference type="WBParaSite" id="ACOC_0001067701-mRNA-1">
    <property type="protein sequence ID" value="ACOC_0001067701-mRNA-1"/>
    <property type="gene ID" value="ACOC_0001067701"/>
</dbReference>
<dbReference type="AlphaFoldDB" id="A0A0R3PWU9"/>
<evidence type="ECO:0000313" key="2">
    <source>
        <dbReference type="Proteomes" id="UP000267027"/>
    </source>
</evidence>
<accession>A0A0R3PWU9</accession>
<name>A0A0R3PWU9_ANGCS</name>
<proteinExistence type="predicted"/>
<gene>
    <name evidence="1" type="ORF">ACOC_LOCUS10678</name>
</gene>
<dbReference type="STRING" id="334426.A0A0R3PWU9"/>
<protein>
    <submittedName>
        <fullName evidence="1 3">Uncharacterized protein</fullName>
    </submittedName>
</protein>
<evidence type="ECO:0000313" key="3">
    <source>
        <dbReference type="WBParaSite" id="ACOC_0001067701-mRNA-1"/>
    </source>
</evidence>
<reference evidence="3" key="1">
    <citation type="submission" date="2017-02" db="UniProtKB">
        <authorList>
            <consortium name="WormBaseParasite"/>
        </authorList>
    </citation>
    <scope>IDENTIFICATION</scope>
</reference>